<keyword evidence="2" id="KW-1003">Cell membrane</keyword>
<keyword evidence="10" id="KW-1185">Reference proteome</keyword>
<keyword evidence="7" id="KW-0732">Signal</keyword>
<keyword evidence="5 6" id="KW-0472">Membrane</keyword>
<feature type="signal peptide" evidence="7">
    <location>
        <begin position="1"/>
        <end position="29"/>
    </location>
</feature>
<dbReference type="EMBL" id="JBHSQS010000008">
    <property type="protein sequence ID" value="MFC5924741.1"/>
    <property type="molecule type" value="Genomic_DNA"/>
</dbReference>
<evidence type="ECO:0000256" key="7">
    <source>
        <dbReference type="SAM" id="SignalP"/>
    </source>
</evidence>
<evidence type="ECO:0000256" key="1">
    <source>
        <dbReference type="ARBA" id="ARBA00004236"/>
    </source>
</evidence>
<proteinExistence type="predicted"/>
<keyword evidence="4 6" id="KW-1133">Transmembrane helix</keyword>
<evidence type="ECO:0000259" key="8">
    <source>
        <dbReference type="Pfam" id="PF13190"/>
    </source>
</evidence>
<evidence type="ECO:0000256" key="5">
    <source>
        <dbReference type="ARBA" id="ARBA00023136"/>
    </source>
</evidence>
<evidence type="ECO:0000313" key="10">
    <source>
        <dbReference type="Proteomes" id="UP001596226"/>
    </source>
</evidence>
<evidence type="ECO:0000256" key="3">
    <source>
        <dbReference type="ARBA" id="ARBA00022692"/>
    </source>
</evidence>
<comment type="caution">
    <text evidence="9">The sequence shown here is derived from an EMBL/GenBank/DDBJ whole genome shotgun (WGS) entry which is preliminary data.</text>
</comment>
<gene>
    <name evidence="9" type="ORF">ACFQGL_15450</name>
</gene>
<name>A0ABW1H621_9ACTN</name>
<keyword evidence="3 6" id="KW-0812">Transmembrane</keyword>
<dbReference type="Pfam" id="PF13190">
    <property type="entry name" value="PDGLE"/>
    <property type="match status" value="1"/>
</dbReference>
<feature type="domain" description="PDGLE" evidence="8">
    <location>
        <begin position="7"/>
        <end position="109"/>
    </location>
</feature>
<evidence type="ECO:0000256" key="6">
    <source>
        <dbReference type="SAM" id="Phobius"/>
    </source>
</evidence>
<organism evidence="9 10">
    <name type="scientific">Micromonospora vulcania</name>
    <dbReference type="NCBI Taxonomy" id="1441873"/>
    <lineage>
        <taxon>Bacteria</taxon>
        <taxon>Bacillati</taxon>
        <taxon>Actinomycetota</taxon>
        <taxon>Actinomycetes</taxon>
        <taxon>Micromonosporales</taxon>
        <taxon>Micromonosporaceae</taxon>
        <taxon>Micromonospora</taxon>
    </lineage>
</organism>
<sequence>MKNRSWAFLAGGLLVALLLAGVVSNYASAHPDGLDSSLRKGCTVDAEGTITGGSCPAQQTRDHELADGPLADYGVRGVQNGFLSTGLSGVLGVLITFAIGAGGFWLLRRRGTASAIGDGATSAQSATATARAGTAG</sequence>
<feature type="transmembrane region" description="Helical" evidence="6">
    <location>
        <begin position="82"/>
        <end position="107"/>
    </location>
</feature>
<dbReference type="RefSeq" id="WP_377511974.1">
    <property type="nucleotide sequence ID" value="NZ_JBHSQS010000008.1"/>
</dbReference>
<accession>A0ABW1H621</accession>
<dbReference type="Proteomes" id="UP001596226">
    <property type="component" value="Unassembled WGS sequence"/>
</dbReference>
<evidence type="ECO:0000256" key="2">
    <source>
        <dbReference type="ARBA" id="ARBA00022475"/>
    </source>
</evidence>
<evidence type="ECO:0000256" key="4">
    <source>
        <dbReference type="ARBA" id="ARBA00022989"/>
    </source>
</evidence>
<protein>
    <submittedName>
        <fullName evidence="9">PDGLE domain-containing protein</fullName>
    </submittedName>
</protein>
<dbReference type="InterPro" id="IPR025937">
    <property type="entry name" value="PDGLE_dom"/>
</dbReference>
<reference evidence="10" key="1">
    <citation type="journal article" date="2019" name="Int. J. Syst. Evol. Microbiol.">
        <title>The Global Catalogue of Microorganisms (GCM) 10K type strain sequencing project: providing services to taxonomists for standard genome sequencing and annotation.</title>
        <authorList>
            <consortium name="The Broad Institute Genomics Platform"/>
            <consortium name="The Broad Institute Genome Sequencing Center for Infectious Disease"/>
            <person name="Wu L."/>
            <person name="Ma J."/>
        </authorList>
    </citation>
    <scope>NUCLEOTIDE SEQUENCE [LARGE SCALE GENOMIC DNA]</scope>
    <source>
        <strain evidence="10">CGMCC 4.7144</strain>
    </source>
</reference>
<evidence type="ECO:0000313" key="9">
    <source>
        <dbReference type="EMBL" id="MFC5924741.1"/>
    </source>
</evidence>
<comment type="subcellular location">
    <subcellularLocation>
        <location evidence="1">Cell membrane</location>
    </subcellularLocation>
</comment>
<feature type="chain" id="PRO_5045810682" evidence="7">
    <location>
        <begin position="30"/>
        <end position="136"/>
    </location>
</feature>